<dbReference type="Gene3D" id="1.10.260.40">
    <property type="entry name" value="lambda repressor-like DNA-binding domains"/>
    <property type="match status" value="1"/>
</dbReference>
<evidence type="ECO:0000259" key="1">
    <source>
        <dbReference type="PROSITE" id="PS50943"/>
    </source>
</evidence>
<dbReference type="RefSeq" id="WP_379583890.1">
    <property type="nucleotide sequence ID" value="NZ_JBHUFV010000130.1"/>
</dbReference>
<protein>
    <submittedName>
        <fullName evidence="2">Helix-turn-helix domain-containing protein</fullName>
    </submittedName>
</protein>
<proteinExistence type="predicted"/>
<sequence length="165" mass="18515">MSESGLPPARRLWERVESERNNRGWTTVELQERSGVDRSTVSRLKTSKRSPLPETVNKLADTLGIPRQEALALAGLVGAPNVRSPEDAITAPQSVVSIVNVEGDADTDELLARLSPRRRRLLEQFRESERERLARIAESVARETEEANRRFAELVRSEAEETDLS</sequence>
<evidence type="ECO:0000313" key="3">
    <source>
        <dbReference type="Proteomes" id="UP001597368"/>
    </source>
</evidence>
<dbReference type="Proteomes" id="UP001597368">
    <property type="component" value="Unassembled WGS sequence"/>
</dbReference>
<dbReference type="Pfam" id="PF01381">
    <property type="entry name" value="HTH_3"/>
    <property type="match status" value="1"/>
</dbReference>
<organism evidence="2 3">
    <name type="scientific">Nonomuraea mangrovi</name>
    <dbReference type="NCBI Taxonomy" id="2316207"/>
    <lineage>
        <taxon>Bacteria</taxon>
        <taxon>Bacillati</taxon>
        <taxon>Actinomycetota</taxon>
        <taxon>Actinomycetes</taxon>
        <taxon>Streptosporangiales</taxon>
        <taxon>Streptosporangiaceae</taxon>
        <taxon>Nonomuraea</taxon>
    </lineage>
</organism>
<name>A0ABW4TIF3_9ACTN</name>
<dbReference type="EMBL" id="JBHUFV010000130">
    <property type="protein sequence ID" value="MFD1940571.1"/>
    <property type="molecule type" value="Genomic_DNA"/>
</dbReference>
<evidence type="ECO:0000313" key="2">
    <source>
        <dbReference type="EMBL" id="MFD1940571.1"/>
    </source>
</evidence>
<comment type="caution">
    <text evidence="2">The sequence shown here is derived from an EMBL/GenBank/DDBJ whole genome shotgun (WGS) entry which is preliminary data.</text>
</comment>
<dbReference type="InterPro" id="IPR001387">
    <property type="entry name" value="Cro/C1-type_HTH"/>
</dbReference>
<dbReference type="InterPro" id="IPR010982">
    <property type="entry name" value="Lambda_DNA-bd_dom_sf"/>
</dbReference>
<gene>
    <name evidence="2" type="ORF">ACFSKW_54870</name>
</gene>
<dbReference type="SUPFAM" id="SSF47413">
    <property type="entry name" value="lambda repressor-like DNA-binding domains"/>
    <property type="match status" value="1"/>
</dbReference>
<keyword evidence="3" id="KW-1185">Reference proteome</keyword>
<dbReference type="SMART" id="SM00530">
    <property type="entry name" value="HTH_XRE"/>
    <property type="match status" value="1"/>
</dbReference>
<accession>A0ABW4TIF3</accession>
<dbReference type="PROSITE" id="PS50943">
    <property type="entry name" value="HTH_CROC1"/>
    <property type="match status" value="1"/>
</dbReference>
<dbReference type="CDD" id="cd00093">
    <property type="entry name" value="HTH_XRE"/>
    <property type="match status" value="1"/>
</dbReference>
<reference evidence="3" key="1">
    <citation type="journal article" date="2019" name="Int. J. Syst. Evol. Microbiol.">
        <title>The Global Catalogue of Microorganisms (GCM) 10K type strain sequencing project: providing services to taxonomists for standard genome sequencing and annotation.</title>
        <authorList>
            <consortium name="The Broad Institute Genomics Platform"/>
            <consortium name="The Broad Institute Genome Sequencing Center for Infectious Disease"/>
            <person name="Wu L."/>
            <person name="Ma J."/>
        </authorList>
    </citation>
    <scope>NUCLEOTIDE SEQUENCE [LARGE SCALE GENOMIC DNA]</scope>
    <source>
        <strain evidence="3">ICMP 6774ER</strain>
    </source>
</reference>
<feature type="domain" description="HTH cro/C1-type" evidence="1">
    <location>
        <begin position="16"/>
        <end position="71"/>
    </location>
</feature>